<evidence type="ECO:0000256" key="1">
    <source>
        <dbReference type="ARBA" id="ARBA00004117"/>
    </source>
</evidence>
<dbReference type="Proteomes" id="UP000323300">
    <property type="component" value="Unassembled WGS sequence"/>
</dbReference>
<evidence type="ECO:0000256" key="7">
    <source>
        <dbReference type="ARBA" id="ARBA00022779"/>
    </source>
</evidence>
<dbReference type="SUPFAM" id="SSF101801">
    <property type="entry name" value="Surface presentation of antigens (SPOA)"/>
    <property type="match status" value="1"/>
</dbReference>
<sequence length="312" mass="33511">MASPASPADTRAFIIERLVGDRGDNANVVEAGRALGARALPLFSDGLNGSLSSPVTIELKSVDVSRLSEVKPQDTSRFAMTIGASPMSSDALVMLIDADAIAVVVSALFGGDPDLPITPIARELSPTELEVAGIVFQEVATSVNGWGARALNVKFPLPTALTGTELKRKIFRDGPAVRLVFSIAIGETIGTLQLHMPQRVLMHRTGGKAAEAEPAVAEDWRQRFNDEVMRSKVELEATMPLQRMTLGDLANLQAGQVIELEPNAQSEARLSARKKTLFVCEFGKLGQNYTVRVKSPFDEDKDFMDGLLPGQG</sequence>
<keyword evidence="8" id="KW-0472">Membrane</keyword>
<reference evidence="12 13" key="1">
    <citation type="submission" date="2016-10" db="EMBL/GenBank/DDBJ databases">
        <authorList>
            <person name="Varghese N."/>
            <person name="Submissions S."/>
        </authorList>
    </citation>
    <scope>NUCLEOTIDE SEQUENCE [LARGE SCALE GENOMIC DNA]</scope>
    <source>
        <strain evidence="12 13">DSM 21822</strain>
    </source>
</reference>
<accession>A0A1I4DLA4</accession>
<dbReference type="PANTHER" id="PTHR30034">
    <property type="entry name" value="FLAGELLAR MOTOR SWITCH PROTEIN FLIM"/>
    <property type="match status" value="1"/>
</dbReference>
<comment type="similarity">
    <text evidence="3">Belongs to the FliM family.</text>
</comment>
<dbReference type="GO" id="GO:0071978">
    <property type="term" value="P:bacterial-type flagellum-dependent swarming motility"/>
    <property type="evidence" value="ECO:0007669"/>
    <property type="project" value="TreeGrafter"/>
</dbReference>
<dbReference type="PANTHER" id="PTHR30034:SF6">
    <property type="entry name" value="YOP PROTEINS TRANSLOCATION PROTEIN Q"/>
    <property type="match status" value="1"/>
</dbReference>
<keyword evidence="12" id="KW-0969">Cilium</keyword>
<dbReference type="InterPro" id="IPR036429">
    <property type="entry name" value="SpoA-like_sf"/>
</dbReference>
<evidence type="ECO:0000256" key="9">
    <source>
        <dbReference type="ARBA" id="ARBA00023143"/>
    </source>
</evidence>
<evidence type="ECO:0000256" key="8">
    <source>
        <dbReference type="ARBA" id="ARBA00023136"/>
    </source>
</evidence>
<evidence type="ECO:0000313" key="13">
    <source>
        <dbReference type="Proteomes" id="UP000323300"/>
    </source>
</evidence>
<dbReference type="Gene3D" id="2.30.330.10">
    <property type="entry name" value="SpoA-like"/>
    <property type="match status" value="1"/>
</dbReference>
<dbReference type="InterPro" id="IPR028976">
    <property type="entry name" value="CheC-like_sf"/>
</dbReference>
<dbReference type="GO" id="GO:0009425">
    <property type="term" value="C:bacterial-type flagellum basal body"/>
    <property type="evidence" value="ECO:0007669"/>
    <property type="project" value="UniProtKB-SubCell"/>
</dbReference>
<keyword evidence="13" id="KW-1185">Reference proteome</keyword>
<dbReference type="GO" id="GO:0050918">
    <property type="term" value="P:positive chemotaxis"/>
    <property type="evidence" value="ECO:0007669"/>
    <property type="project" value="TreeGrafter"/>
</dbReference>
<feature type="domain" description="Flagellar motor switch protein FliN-like C-terminal" evidence="11">
    <location>
        <begin position="227"/>
        <end position="296"/>
    </location>
</feature>
<keyword evidence="12" id="KW-0966">Cell projection</keyword>
<organism evidence="12 13">
    <name type="scientific">Neomesorhizobium albiziae</name>
    <dbReference type="NCBI Taxonomy" id="335020"/>
    <lineage>
        <taxon>Bacteria</taxon>
        <taxon>Pseudomonadati</taxon>
        <taxon>Pseudomonadota</taxon>
        <taxon>Alphaproteobacteria</taxon>
        <taxon>Hyphomicrobiales</taxon>
        <taxon>Phyllobacteriaceae</taxon>
        <taxon>Neomesorhizobium</taxon>
    </lineage>
</organism>
<evidence type="ECO:0000256" key="10">
    <source>
        <dbReference type="ARBA" id="ARBA00025044"/>
    </source>
</evidence>
<dbReference type="GO" id="GO:0005886">
    <property type="term" value="C:plasma membrane"/>
    <property type="evidence" value="ECO:0007669"/>
    <property type="project" value="UniProtKB-SubCell"/>
</dbReference>
<keyword evidence="5" id="KW-1003">Cell membrane</keyword>
<dbReference type="OrthoDB" id="8273530at2"/>
<dbReference type="RefSeq" id="WP_149762596.1">
    <property type="nucleotide sequence ID" value="NZ_BSPE01000023.1"/>
</dbReference>
<dbReference type="Gene3D" id="3.40.1550.10">
    <property type="entry name" value="CheC-like"/>
    <property type="match status" value="1"/>
</dbReference>
<evidence type="ECO:0000256" key="6">
    <source>
        <dbReference type="ARBA" id="ARBA00022500"/>
    </source>
</evidence>
<evidence type="ECO:0000256" key="5">
    <source>
        <dbReference type="ARBA" id="ARBA00022475"/>
    </source>
</evidence>
<evidence type="ECO:0000256" key="3">
    <source>
        <dbReference type="ARBA" id="ARBA00011049"/>
    </source>
</evidence>
<dbReference type="Pfam" id="PF01052">
    <property type="entry name" value="FliMN_C"/>
    <property type="match status" value="1"/>
</dbReference>
<name>A0A1I4DLA4_9HYPH</name>
<dbReference type="EMBL" id="FOSL01000018">
    <property type="protein sequence ID" value="SFK94045.1"/>
    <property type="molecule type" value="Genomic_DNA"/>
</dbReference>
<evidence type="ECO:0000259" key="11">
    <source>
        <dbReference type="Pfam" id="PF01052"/>
    </source>
</evidence>
<gene>
    <name evidence="12" type="ORF">SAMN04488498_11857</name>
</gene>
<keyword evidence="12" id="KW-0282">Flagellum</keyword>
<dbReference type="InterPro" id="IPR001543">
    <property type="entry name" value="FliN-like_C"/>
</dbReference>
<keyword evidence="7" id="KW-0283">Flagellar rotation</keyword>
<evidence type="ECO:0000256" key="2">
    <source>
        <dbReference type="ARBA" id="ARBA00004202"/>
    </source>
</evidence>
<evidence type="ECO:0000313" key="12">
    <source>
        <dbReference type="EMBL" id="SFK94045.1"/>
    </source>
</evidence>
<keyword evidence="6" id="KW-0145">Chemotaxis</keyword>
<keyword evidence="9" id="KW-0975">Bacterial flagellum</keyword>
<dbReference type="AlphaFoldDB" id="A0A1I4DLA4"/>
<protein>
    <recommendedName>
        <fullName evidence="4">Flagellar motor switch protein FliM</fullName>
    </recommendedName>
</protein>
<evidence type="ECO:0000256" key="4">
    <source>
        <dbReference type="ARBA" id="ARBA00021898"/>
    </source>
</evidence>
<comment type="subcellular location">
    <subcellularLocation>
        <location evidence="1">Bacterial flagellum basal body</location>
    </subcellularLocation>
    <subcellularLocation>
        <location evidence="2">Cell membrane</location>
        <topology evidence="2">Peripheral membrane protein</topology>
    </subcellularLocation>
</comment>
<proteinExistence type="inferred from homology"/>
<comment type="function">
    <text evidence="10">FliM is one of three proteins (FliG, FliN, FliM) that forms the rotor-mounted switch complex (C ring), located at the base of the basal body. This complex interacts with the CheY and CheZ chemotaxis proteins, in addition to contacting components of the motor that determine the direction of flagellar rotation.</text>
</comment>